<evidence type="ECO:0000313" key="1">
    <source>
        <dbReference type="EMBL" id="KAI4344250.1"/>
    </source>
</evidence>
<accession>A0ACB9P6W4</accession>
<name>A0ACB9P6W4_BAUVA</name>
<reference evidence="1 2" key="1">
    <citation type="journal article" date="2022" name="DNA Res.">
        <title>Chromosomal-level genome assembly of the orchid tree Bauhinia variegata (Leguminosae; Cercidoideae) supports the allotetraploid origin hypothesis of Bauhinia.</title>
        <authorList>
            <person name="Zhong Y."/>
            <person name="Chen Y."/>
            <person name="Zheng D."/>
            <person name="Pang J."/>
            <person name="Liu Y."/>
            <person name="Luo S."/>
            <person name="Meng S."/>
            <person name="Qian L."/>
            <person name="Wei D."/>
            <person name="Dai S."/>
            <person name="Zhou R."/>
        </authorList>
    </citation>
    <scope>NUCLEOTIDE SEQUENCE [LARGE SCALE GENOMIC DNA]</scope>
    <source>
        <strain evidence="1">BV-YZ2020</strain>
    </source>
</reference>
<dbReference type="EMBL" id="CM039430">
    <property type="protein sequence ID" value="KAI4344250.1"/>
    <property type="molecule type" value="Genomic_DNA"/>
</dbReference>
<evidence type="ECO:0000313" key="2">
    <source>
        <dbReference type="Proteomes" id="UP000828941"/>
    </source>
</evidence>
<dbReference type="Proteomes" id="UP000828941">
    <property type="component" value="Chromosome 5"/>
</dbReference>
<gene>
    <name evidence="1" type="ORF">L6164_011497</name>
</gene>
<comment type="caution">
    <text evidence="1">The sequence shown here is derived from an EMBL/GenBank/DDBJ whole genome shotgun (WGS) entry which is preliminary data.</text>
</comment>
<organism evidence="1 2">
    <name type="scientific">Bauhinia variegata</name>
    <name type="common">Purple orchid tree</name>
    <name type="synonym">Phanera variegata</name>
    <dbReference type="NCBI Taxonomy" id="167791"/>
    <lineage>
        <taxon>Eukaryota</taxon>
        <taxon>Viridiplantae</taxon>
        <taxon>Streptophyta</taxon>
        <taxon>Embryophyta</taxon>
        <taxon>Tracheophyta</taxon>
        <taxon>Spermatophyta</taxon>
        <taxon>Magnoliopsida</taxon>
        <taxon>eudicotyledons</taxon>
        <taxon>Gunneridae</taxon>
        <taxon>Pentapetalae</taxon>
        <taxon>rosids</taxon>
        <taxon>fabids</taxon>
        <taxon>Fabales</taxon>
        <taxon>Fabaceae</taxon>
        <taxon>Cercidoideae</taxon>
        <taxon>Cercideae</taxon>
        <taxon>Bauhiniinae</taxon>
        <taxon>Bauhinia</taxon>
    </lineage>
</organism>
<sequence>MDRRRSREKTAKASPTEPSSQISASGACIIQLLCGLGLAAAFFLSENVYSVDLVTDPSHTLFLIWITELPILILLYSHYRQNREQCTYLRAVGRGLLAMPVGALVSYLGAVALGAPVTIQYLKKNIHWSFMMSLFTTVPASCVFGSSFADWRRIFVHTKPNGTLDYLICLPAHGAIIGAWFGAWPMPLDWERPWQEWPICVSYGAITGYLVAVVASCGVAIAHRSKHVKGE</sequence>
<proteinExistence type="predicted"/>
<keyword evidence="2" id="KW-1185">Reference proteome</keyword>
<protein>
    <submittedName>
        <fullName evidence="1">Uncharacterized protein</fullName>
    </submittedName>
</protein>